<dbReference type="SUPFAM" id="SSF53756">
    <property type="entry name" value="UDP-Glycosyltransferase/glycogen phosphorylase"/>
    <property type="match status" value="1"/>
</dbReference>
<evidence type="ECO:0000313" key="1">
    <source>
        <dbReference type="EMBL" id="KKK77298.1"/>
    </source>
</evidence>
<dbReference type="EMBL" id="LAZR01055019">
    <property type="protein sequence ID" value="KKK77298.1"/>
    <property type="molecule type" value="Genomic_DNA"/>
</dbReference>
<comment type="caution">
    <text evidence="1">The sequence shown here is derived from an EMBL/GenBank/DDBJ whole genome shotgun (WGS) entry which is preliminary data.</text>
</comment>
<proteinExistence type="predicted"/>
<dbReference type="PANTHER" id="PTHR45947:SF3">
    <property type="entry name" value="SULFOQUINOVOSYL TRANSFERASE SQD2"/>
    <property type="match status" value="1"/>
</dbReference>
<dbReference type="Pfam" id="PF13692">
    <property type="entry name" value="Glyco_trans_1_4"/>
    <property type="match status" value="1"/>
</dbReference>
<protein>
    <recommendedName>
        <fullName evidence="2">Glycosyl transferase family 1 domain-containing protein</fullName>
    </recommendedName>
</protein>
<sequence>MRKFMCFGILPPMIFFPQIIKAASMVVLPTWTEGHPRVSLEAMALERPFVATPVGGILDMVLPGVTGMLFEVEDPAGMAEQVCRLAADPQLAERIACDASRYVEQNFTPDQQIERLLGILAKITSGDSAN</sequence>
<dbReference type="AlphaFoldDB" id="A0A0F8Y7H0"/>
<evidence type="ECO:0008006" key="2">
    <source>
        <dbReference type="Google" id="ProtNLM"/>
    </source>
</evidence>
<dbReference type="InterPro" id="IPR050194">
    <property type="entry name" value="Glycosyltransferase_grp1"/>
</dbReference>
<dbReference type="PANTHER" id="PTHR45947">
    <property type="entry name" value="SULFOQUINOVOSYL TRANSFERASE SQD2"/>
    <property type="match status" value="1"/>
</dbReference>
<organism evidence="1">
    <name type="scientific">marine sediment metagenome</name>
    <dbReference type="NCBI Taxonomy" id="412755"/>
    <lineage>
        <taxon>unclassified sequences</taxon>
        <taxon>metagenomes</taxon>
        <taxon>ecological metagenomes</taxon>
    </lineage>
</organism>
<dbReference type="GO" id="GO:0016757">
    <property type="term" value="F:glycosyltransferase activity"/>
    <property type="evidence" value="ECO:0007669"/>
    <property type="project" value="TreeGrafter"/>
</dbReference>
<dbReference type="Gene3D" id="3.40.50.2000">
    <property type="entry name" value="Glycogen Phosphorylase B"/>
    <property type="match status" value="1"/>
</dbReference>
<accession>A0A0F8Y7H0</accession>
<gene>
    <name evidence="1" type="ORF">LCGC14_2855030</name>
</gene>
<name>A0A0F8Y7H0_9ZZZZ</name>
<reference evidence="1" key="1">
    <citation type="journal article" date="2015" name="Nature">
        <title>Complex archaea that bridge the gap between prokaryotes and eukaryotes.</title>
        <authorList>
            <person name="Spang A."/>
            <person name="Saw J.H."/>
            <person name="Jorgensen S.L."/>
            <person name="Zaremba-Niedzwiedzka K."/>
            <person name="Martijn J."/>
            <person name="Lind A.E."/>
            <person name="van Eijk R."/>
            <person name="Schleper C."/>
            <person name="Guy L."/>
            <person name="Ettema T.J."/>
        </authorList>
    </citation>
    <scope>NUCLEOTIDE SEQUENCE</scope>
</reference>
<dbReference type="CDD" id="cd03801">
    <property type="entry name" value="GT4_PimA-like"/>
    <property type="match status" value="1"/>
</dbReference>